<organism evidence="2 3">
    <name type="scientific">Lucilia cuprina</name>
    <name type="common">Green bottle fly</name>
    <name type="synonym">Australian sheep blowfly</name>
    <dbReference type="NCBI Taxonomy" id="7375"/>
    <lineage>
        <taxon>Eukaryota</taxon>
        <taxon>Metazoa</taxon>
        <taxon>Ecdysozoa</taxon>
        <taxon>Arthropoda</taxon>
        <taxon>Hexapoda</taxon>
        <taxon>Insecta</taxon>
        <taxon>Pterygota</taxon>
        <taxon>Neoptera</taxon>
        <taxon>Endopterygota</taxon>
        <taxon>Diptera</taxon>
        <taxon>Brachycera</taxon>
        <taxon>Muscomorpha</taxon>
        <taxon>Oestroidea</taxon>
        <taxon>Calliphoridae</taxon>
        <taxon>Luciliinae</taxon>
        <taxon>Lucilia</taxon>
    </lineage>
</organism>
<reference evidence="2 3" key="1">
    <citation type="journal article" date="2015" name="Nat. Commun.">
        <title>Lucilia cuprina genome unlocks parasitic fly biology to underpin future interventions.</title>
        <authorList>
            <person name="Anstead C.A."/>
            <person name="Korhonen P.K."/>
            <person name="Young N.D."/>
            <person name="Hall R.S."/>
            <person name="Jex A.R."/>
            <person name="Murali S.C."/>
            <person name="Hughes D.S."/>
            <person name="Lee S.F."/>
            <person name="Perry T."/>
            <person name="Stroehlein A.J."/>
            <person name="Ansell B.R."/>
            <person name="Breugelmans B."/>
            <person name="Hofmann A."/>
            <person name="Qu J."/>
            <person name="Dugan S."/>
            <person name="Lee S.L."/>
            <person name="Chao H."/>
            <person name="Dinh H."/>
            <person name="Han Y."/>
            <person name="Doddapaneni H.V."/>
            <person name="Worley K.C."/>
            <person name="Muzny D.M."/>
            <person name="Ioannidis P."/>
            <person name="Waterhouse R.M."/>
            <person name="Zdobnov E.M."/>
            <person name="James P.J."/>
            <person name="Bagnall N.H."/>
            <person name="Kotze A.C."/>
            <person name="Gibbs R.A."/>
            <person name="Richards S."/>
            <person name="Batterham P."/>
            <person name="Gasser R.B."/>
        </authorList>
    </citation>
    <scope>NUCLEOTIDE SEQUENCE [LARGE SCALE GENOMIC DNA]</scope>
    <source>
        <strain evidence="2 3">LS</strain>
        <tissue evidence="2">Full body</tissue>
    </source>
</reference>
<evidence type="ECO:0000313" key="3">
    <source>
        <dbReference type="Proteomes" id="UP000037069"/>
    </source>
</evidence>
<evidence type="ECO:0000313" key="2">
    <source>
        <dbReference type="EMBL" id="KNC28911.1"/>
    </source>
</evidence>
<comment type="caution">
    <text evidence="2">The sequence shown here is derived from an EMBL/GenBank/DDBJ whole genome shotgun (WGS) entry which is preliminary data.</text>
</comment>
<dbReference type="EMBL" id="JRES01000732">
    <property type="protein sequence ID" value="KNC28911.1"/>
    <property type="molecule type" value="Genomic_DNA"/>
</dbReference>
<gene>
    <name evidence="2" type="ORF">FF38_14546</name>
</gene>
<dbReference type="Proteomes" id="UP000037069">
    <property type="component" value="Unassembled WGS sequence"/>
</dbReference>
<sequence length="132" mass="15157">MSAERPEVYYSADKAFDDSENEHIRDIARTISRASSGNTDFGKLDLFHNQDPELDPNSPEFSVKKWSRALYNVFREDPERYPRAEMGVSFKNLAAHGVAQDVNYQLTVGNLLTAATEKGFARNDIVYWFRYP</sequence>
<evidence type="ECO:0000259" key="1">
    <source>
        <dbReference type="Pfam" id="PF14510"/>
    </source>
</evidence>
<feature type="domain" description="Pleiotropic ABC efflux transporter N-terminal" evidence="1">
    <location>
        <begin position="27"/>
        <end position="111"/>
    </location>
</feature>
<dbReference type="Pfam" id="PF14510">
    <property type="entry name" value="ABC_trans_N"/>
    <property type="match status" value="1"/>
</dbReference>
<dbReference type="InterPro" id="IPR029481">
    <property type="entry name" value="ABC_trans_N"/>
</dbReference>
<protein>
    <recommendedName>
        <fullName evidence="1">Pleiotropic ABC efflux transporter N-terminal domain-containing protein</fullName>
    </recommendedName>
</protein>
<dbReference type="AlphaFoldDB" id="A0A0L0C9I4"/>
<name>A0A0L0C9I4_LUCCU</name>
<proteinExistence type="predicted"/>
<dbReference type="STRING" id="7375.A0A0L0C9I4"/>
<keyword evidence="3" id="KW-1185">Reference proteome</keyword>
<accession>A0A0L0C9I4</accession>